<dbReference type="STRING" id="1801764.A2903_01155"/>
<evidence type="ECO:0000256" key="1">
    <source>
        <dbReference type="SAM" id="Phobius"/>
    </source>
</evidence>
<organism evidence="2 3">
    <name type="scientific">Candidatus Nomurabacteria bacterium RIFCSPLOWO2_01_FULL_33_17</name>
    <dbReference type="NCBI Taxonomy" id="1801764"/>
    <lineage>
        <taxon>Bacteria</taxon>
        <taxon>Candidatus Nomuraibacteriota</taxon>
    </lineage>
</organism>
<keyword evidence="1" id="KW-1133">Transmembrane helix</keyword>
<proteinExistence type="predicted"/>
<comment type="caution">
    <text evidence="2">The sequence shown here is derived from an EMBL/GenBank/DDBJ whole genome shotgun (WGS) entry which is preliminary data.</text>
</comment>
<evidence type="ECO:0000313" key="3">
    <source>
        <dbReference type="Proteomes" id="UP000178184"/>
    </source>
</evidence>
<evidence type="ECO:0008006" key="4">
    <source>
        <dbReference type="Google" id="ProtNLM"/>
    </source>
</evidence>
<gene>
    <name evidence="2" type="ORF">A2903_01155</name>
</gene>
<keyword evidence="1" id="KW-0812">Transmembrane</keyword>
<dbReference type="AlphaFoldDB" id="A0A1F6WQJ0"/>
<protein>
    <recommendedName>
        <fullName evidence="4">CARDB domain-containing protein</fullName>
    </recommendedName>
</protein>
<sequence length="258" mass="29400">MSWRSRRQLSYLGIFGLVILIILFIIIYPIIFRAPTCTDLKQNGIETGVDCGGQCQLYCPKTVALPKVDWANIFFISEDVYNVVAMLTSTAPTAGSRNASYTFTIYDEAGAIIKEVKGNTFIPSASEFAVFEPQIRTGERIPARVRFTWDENIIYFEKTKVNSNSLPIDVSLWQRETVLETERLTVKISNNGLSPVPESDYIVIVYDENDEPIAASKTRTALDARSQATLFFSWPYQFRKDPKRYELIKRINPFSYAK</sequence>
<name>A0A1F6WQJ0_9BACT</name>
<dbReference type="Proteomes" id="UP000178184">
    <property type="component" value="Unassembled WGS sequence"/>
</dbReference>
<reference evidence="2 3" key="1">
    <citation type="journal article" date="2016" name="Nat. Commun.">
        <title>Thousands of microbial genomes shed light on interconnected biogeochemical processes in an aquifer system.</title>
        <authorList>
            <person name="Anantharaman K."/>
            <person name="Brown C.T."/>
            <person name="Hug L.A."/>
            <person name="Sharon I."/>
            <person name="Castelle C.J."/>
            <person name="Probst A.J."/>
            <person name="Thomas B.C."/>
            <person name="Singh A."/>
            <person name="Wilkins M.J."/>
            <person name="Karaoz U."/>
            <person name="Brodie E.L."/>
            <person name="Williams K.H."/>
            <person name="Hubbard S.S."/>
            <person name="Banfield J.F."/>
        </authorList>
    </citation>
    <scope>NUCLEOTIDE SEQUENCE [LARGE SCALE GENOMIC DNA]</scope>
</reference>
<dbReference type="EMBL" id="MFUO01000009">
    <property type="protein sequence ID" value="OGI84158.1"/>
    <property type="molecule type" value="Genomic_DNA"/>
</dbReference>
<accession>A0A1F6WQJ0</accession>
<keyword evidence="1" id="KW-0472">Membrane</keyword>
<feature type="transmembrane region" description="Helical" evidence="1">
    <location>
        <begin position="12"/>
        <end position="32"/>
    </location>
</feature>
<evidence type="ECO:0000313" key="2">
    <source>
        <dbReference type="EMBL" id="OGI84158.1"/>
    </source>
</evidence>